<dbReference type="InterPro" id="IPR027417">
    <property type="entry name" value="P-loop_NTPase"/>
</dbReference>
<evidence type="ECO:0000256" key="6">
    <source>
        <dbReference type="ARBA" id="ARBA00023004"/>
    </source>
</evidence>
<dbReference type="InterPro" id="IPR045028">
    <property type="entry name" value="DinG/Rad3-like"/>
</dbReference>
<dbReference type="GO" id="GO:0005524">
    <property type="term" value="F:ATP binding"/>
    <property type="evidence" value="ECO:0007669"/>
    <property type="project" value="UniProtKB-KW"/>
</dbReference>
<evidence type="ECO:0000256" key="8">
    <source>
        <dbReference type="ARBA" id="ARBA00023125"/>
    </source>
</evidence>
<dbReference type="GO" id="GO:0016818">
    <property type="term" value="F:hydrolase activity, acting on acid anhydrides, in phosphorus-containing anhydrides"/>
    <property type="evidence" value="ECO:0007669"/>
    <property type="project" value="InterPro"/>
</dbReference>
<reference evidence="12" key="1">
    <citation type="journal article" date="2021" name="bioRxiv">
        <title>Unraveling nitrogen, sulfur and carbon metabolic pathways and microbial community transcriptional responses to substrate deprivation and toxicity stresses in a bioreactor mimicking anoxic brackish coastal sediment conditions.</title>
        <authorList>
            <person name="Martins P.D."/>
            <person name="Echeveste M.J."/>
            <person name="Arshad A."/>
            <person name="Kurth J."/>
            <person name="Ouboter H."/>
            <person name="Jetten M.S.M."/>
            <person name="Welte C.U."/>
        </authorList>
    </citation>
    <scope>NUCLEOTIDE SEQUENCE</scope>
    <source>
        <strain evidence="12">MAG_39</strain>
    </source>
</reference>
<dbReference type="SMART" id="SM00491">
    <property type="entry name" value="HELICc2"/>
    <property type="match status" value="1"/>
</dbReference>
<dbReference type="Pfam" id="PF06733">
    <property type="entry name" value="DEAD_2"/>
    <property type="match status" value="1"/>
</dbReference>
<keyword evidence="8" id="KW-0238">DNA-binding</keyword>
<dbReference type="PANTHER" id="PTHR11472:SF34">
    <property type="entry name" value="REGULATOR OF TELOMERE ELONGATION HELICASE 1"/>
    <property type="match status" value="1"/>
</dbReference>
<dbReference type="GO" id="GO:0046872">
    <property type="term" value="F:metal ion binding"/>
    <property type="evidence" value="ECO:0007669"/>
    <property type="project" value="UniProtKB-KW"/>
</dbReference>
<dbReference type="InterPro" id="IPR014013">
    <property type="entry name" value="Helic_SF1/SF2_ATP-bd_DinG/Rad3"/>
</dbReference>
<dbReference type="InterPro" id="IPR006555">
    <property type="entry name" value="ATP-dep_Helicase_C"/>
</dbReference>
<dbReference type="PROSITE" id="PS51193">
    <property type="entry name" value="HELICASE_ATP_BIND_2"/>
    <property type="match status" value="1"/>
</dbReference>
<dbReference type="Proteomes" id="UP000705867">
    <property type="component" value="Unassembled WGS sequence"/>
</dbReference>
<evidence type="ECO:0000256" key="9">
    <source>
        <dbReference type="ARBA" id="ARBA00023235"/>
    </source>
</evidence>
<evidence type="ECO:0000256" key="10">
    <source>
        <dbReference type="ARBA" id="ARBA00038058"/>
    </source>
</evidence>
<dbReference type="InterPro" id="IPR010614">
    <property type="entry name" value="RAD3-like_helicase_DEAD"/>
</dbReference>
<evidence type="ECO:0000313" key="12">
    <source>
        <dbReference type="EMBL" id="MBZ0155239.1"/>
    </source>
</evidence>
<keyword evidence="5" id="KW-0067">ATP-binding</keyword>
<feature type="domain" description="Helicase ATP-binding" evidence="11">
    <location>
        <begin position="33"/>
        <end position="284"/>
    </location>
</feature>
<keyword evidence="3" id="KW-0378">Hydrolase</keyword>
<evidence type="ECO:0000256" key="3">
    <source>
        <dbReference type="ARBA" id="ARBA00022801"/>
    </source>
</evidence>
<proteinExistence type="inferred from homology"/>
<evidence type="ECO:0000256" key="2">
    <source>
        <dbReference type="ARBA" id="ARBA00022741"/>
    </source>
</evidence>
<evidence type="ECO:0000313" key="13">
    <source>
        <dbReference type="Proteomes" id="UP000705867"/>
    </source>
</evidence>
<dbReference type="GO" id="GO:0003678">
    <property type="term" value="F:DNA helicase activity"/>
    <property type="evidence" value="ECO:0007669"/>
    <property type="project" value="InterPro"/>
</dbReference>
<name>A0A953LZ85_9BACT</name>
<comment type="caution">
    <text evidence="12">The sequence shown here is derived from an EMBL/GenBank/DDBJ whole genome shotgun (WGS) entry which is preliminary data.</text>
</comment>
<dbReference type="PANTHER" id="PTHR11472">
    <property type="entry name" value="DNA REPAIR DEAD HELICASE RAD3/XP-D SUBFAMILY MEMBER"/>
    <property type="match status" value="1"/>
</dbReference>
<evidence type="ECO:0000256" key="1">
    <source>
        <dbReference type="ARBA" id="ARBA00022723"/>
    </source>
</evidence>
<dbReference type="SMART" id="SM00487">
    <property type="entry name" value="DEXDc"/>
    <property type="match status" value="1"/>
</dbReference>
<keyword evidence="4 12" id="KW-0347">Helicase</keyword>
<dbReference type="EMBL" id="JAIOIV010000028">
    <property type="protein sequence ID" value="MBZ0155239.1"/>
    <property type="molecule type" value="Genomic_DNA"/>
</dbReference>
<keyword evidence="7" id="KW-0411">Iron-sulfur</keyword>
<dbReference type="GO" id="GO:0051536">
    <property type="term" value="F:iron-sulfur cluster binding"/>
    <property type="evidence" value="ECO:0007669"/>
    <property type="project" value="UniProtKB-KW"/>
</dbReference>
<evidence type="ECO:0000259" key="11">
    <source>
        <dbReference type="PROSITE" id="PS51193"/>
    </source>
</evidence>
<evidence type="ECO:0000256" key="7">
    <source>
        <dbReference type="ARBA" id="ARBA00023014"/>
    </source>
</evidence>
<reference evidence="12" key="2">
    <citation type="submission" date="2021-08" db="EMBL/GenBank/DDBJ databases">
        <authorList>
            <person name="Dalcin Martins P."/>
        </authorList>
    </citation>
    <scope>NUCLEOTIDE SEQUENCE</scope>
    <source>
        <strain evidence="12">MAG_39</strain>
    </source>
</reference>
<evidence type="ECO:0000256" key="4">
    <source>
        <dbReference type="ARBA" id="ARBA00022806"/>
    </source>
</evidence>
<accession>A0A953LZ85</accession>
<organism evidence="12 13">
    <name type="scientific">Candidatus Nitrobium versatile</name>
    <dbReference type="NCBI Taxonomy" id="2884831"/>
    <lineage>
        <taxon>Bacteria</taxon>
        <taxon>Pseudomonadati</taxon>
        <taxon>Nitrospirota</taxon>
        <taxon>Nitrospiria</taxon>
        <taxon>Nitrospirales</taxon>
        <taxon>Nitrospiraceae</taxon>
        <taxon>Candidatus Nitrobium</taxon>
    </lineage>
</organism>
<comment type="similarity">
    <text evidence="10">Belongs to the helicase family. DinG subfamily.</text>
</comment>
<dbReference type="GO" id="GO:0006139">
    <property type="term" value="P:nucleobase-containing compound metabolic process"/>
    <property type="evidence" value="ECO:0007669"/>
    <property type="project" value="InterPro"/>
</dbReference>
<protein>
    <submittedName>
        <fullName evidence="12">ATP-dependent DNA helicase</fullName>
    </submittedName>
</protein>
<evidence type="ECO:0000256" key="5">
    <source>
        <dbReference type="ARBA" id="ARBA00022840"/>
    </source>
</evidence>
<dbReference type="Pfam" id="PF13307">
    <property type="entry name" value="Helicase_C_2"/>
    <property type="match status" value="1"/>
</dbReference>
<gene>
    <name evidence="12" type="ORF">K8I29_03375</name>
</gene>
<keyword evidence="1" id="KW-0479">Metal-binding</keyword>
<keyword evidence="2" id="KW-0547">Nucleotide-binding</keyword>
<dbReference type="InterPro" id="IPR014001">
    <property type="entry name" value="Helicase_ATP-bd"/>
</dbReference>
<dbReference type="GO" id="GO:0003677">
    <property type="term" value="F:DNA binding"/>
    <property type="evidence" value="ECO:0007669"/>
    <property type="project" value="UniProtKB-KW"/>
</dbReference>
<dbReference type="SUPFAM" id="SSF52540">
    <property type="entry name" value="P-loop containing nucleoside triphosphate hydrolases"/>
    <property type="match status" value="1"/>
</dbReference>
<sequence>MLMVNERDAGTLESAGGAERGLAVHAERFLNERIAAVLPGYEVRRSQLEMMRACSALMEKGEGILLAEAGTGTGKTFSYLIPLLLSGKRAVISTRTINLQEQIVTKDLSFLSSLQEFDYAIAKGRSNYLCLRRLHAFRADEKEVVEYLALSRWASGTESGDREDFRIRHPLLWERVCSDADACMGQRCSFLRQCFYFAARQRWGRAQIVVANHALLGINALLPEDARLLPKVEVLVIDEAHSVDGALSEVAGLILSSRGFERILSTLLKPDERGTYRGLLAQTSALFPLIDSLRSEMSLFWVSVRSALKHRASLGSTFHLKERAAALAESMKALAEKARTAALGLFHEDDELELKAALLKLKSYAQGMEEFSEGCDGYVRWAEIEEGRVSLRMAPVYPADFMQNSIVPEFGAMVLTSATLSVAGDFDVTARVLGLEGASTLSVPSPFDLREQVVVEVKRGIDPAGSDSAEKIARVIVEEVSKRDGGVLVLFTSKEMMGRVEALSAAQLSALGLNPLIQGEIPNRAMLERMRESSDCILFGLDSFWEGVDVKGDALKCVIITKLPFEVPTEPIVQARTREIEGRGGNSFREYSLPRAVLKFKQGFGRLIRSKEDKGRVVICDERVCTRSYGLAFLEAVYRDSFPHAGTHASRRPRYF</sequence>
<keyword evidence="6" id="KW-0408">Iron</keyword>
<keyword evidence="9" id="KW-0413">Isomerase</keyword>
<dbReference type="AlphaFoldDB" id="A0A953LZ85"/>
<dbReference type="Gene3D" id="3.40.50.300">
    <property type="entry name" value="P-loop containing nucleotide triphosphate hydrolases"/>
    <property type="match status" value="2"/>
</dbReference>